<name>A0ABV8U9Y6_9PROT</name>
<comment type="caution">
    <text evidence="2">The sequence shown here is derived from an EMBL/GenBank/DDBJ whole genome shotgun (WGS) entry which is preliminary data.</text>
</comment>
<dbReference type="InterPro" id="IPR011330">
    <property type="entry name" value="Glyco_hydro/deAcase_b/a-brl"/>
</dbReference>
<accession>A0ABV8U9Y6</accession>
<keyword evidence="3" id="KW-1185">Reference proteome</keyword>
<keyword evidence="1" id="KW-0472">Membrane</keyword>
<dbReference type="SUPFAM" id="SSF88713">
    <property type="entry name" value="Glycoside hydrolase/deacetylase"/>
    <property type="match status" value="1"/>
</dbReference>
<dbReference type="Gene3D" id="3.20.20.370">
    <property type="entry name" value="Glycoside hydrolase/deacetylase"/>
    <property type="match status" value="1"/>
</dbReference>
<proteinExistence type="predicted"/>
<dbReference type="InterPro" id="IPR006837">
    <property type="entry name" value="Divergent_DAC"/>
</dbReference>
<gene>
    <name evidence="2" type="ORF">ACFO5Q_07320</name>
</gene>
<reference evidence="3" key="1">
    <citation type="journal article" date="2019" name="Int. J. Syst. Evol. Microbiol.">
        <title>The Global Catalogue of Microorganisms (GCM) 10K type strain sequencing project: providing services to taxonomists for standard genome sequencing and annotation.</title>
        <authorList>
            <consortium name="The Broad Institute Genomics Platform"/>
            <consortium name="The Broad Institute Genome Sequencing Center for Infectious Disease"/>
            <person name="Wu L."/>
            <person name="Ma J."/>
        </authorList>
    </citation>
    <scope>NUCLEOTIDE SEQUENCE [LARGE SCALE GENOMIC DNA]</scope>
    <source>
        <strain evidence="3">CGMCC 1.15304</strain>
    </source>
</reference>
<dbReference type="RefSeq" id="WP_068149274.1">
    <property type="nucleotide sequence ID" value="NZ_JBHSCR010000004.1"/>
</dbReference>
<dbReference type="Pfam" id="PF04748">
    <property type="entry name" value="Polysacc_deac_2"/>
    <property type="match status" value="1"/>
</dbReference>
<dbReference type="EMBL" id="JBHSCR010000004">
    <property type="protein sequence ID" value="MFC4347654.1"/>
    <property type="molecule type" value="Genomic_DNA"/>
</dbReference>
<evidence type="ECO:0000313" key="2">
    <source>
        <dbReference type="EMBL" id="MFC4347654.1"/>
    </source>
</evidence>
<evidence type="ECO:0000313" key="3">
    <source>
        <dbReference type="Proteomes" id="UP001595776"/>
    </source>
</evidence>
<protein>
    <submittedName>
        <fullName evidence="2">Divergent polysaccharide deacetylase family protein</fullName>
    </submittedName>
</protein>
<feature type="transmembrane region" description="Helical" evidence="1">
    <location>
        <begin position="7"/>
        <end position="28"/>
    </location>
</feature>
<dbReference type="PANTHER" id="PTHR30105">
    <property type="entry name" value="UNCHARACTERIZED YIBQ-RELATED"/>
    <property type="match status" value="1"/>
</dbReference>
<keyword evidence="1" id="KW-0812">Transmembrane</keyword>
<dbReference type="Proteomes" id="UP001595776">
    <property type="component" value="Unassembled WGS sequence"/>
</dbReference>
<evidence type="ECO:0000256" key="1">
    <source>
        <dbReference type="SAM" id="Phobius"/>
    </source>
</evidence>
<dbReference type="PANTHER" id="PTHR30105:SF2">
    <property type="entry name" value="DIVERGENT POLYSACCHARIDE DEACETYLASE SUPERFAMILY"/>
    <property type="match status" value="1"/>
</dbReference>
<keyword evidence="1" id="KW-1133">Transmembrane helix</keyword>
<sequence>MSKRLKKLVIGIYSLVIVLIGAGLYMVLQQDKPLPAAVPEEVVGAELDPDVLAVLSDMDGGSDVTVPIQDLEKLLPEKVDPAWRQYAVAWKDTNLPRIAIVIDDLGLNYQATEELAEMPGPYTLAYLPYAEHLEYQTGRVHAAGHELMVHLPMQPKGSAADPGTNALLAGLGPDEFQRRLIWNLSRFDGFVGVNNHMGSLLTEDAGHMVQVMTYLKADGYLFLDSLTSPKSVGMSAAKATGVPTIARDIFLDNIQHRDAIEAQLAKAERIARVRGYSIAIGHPYQVTLETLKEWQKTLRAKGIALVPISQLVGTLEARRQHAEVMTEDAMGGQARD</sequence>
<dbReference type="CDD" id="cd10936">
    <property type="entry name" value="CE4_DAC2"/>
    <property type="match status" value="1"/>
</dbReference>
<organism evidence="2 3">
    <name type="scientific">Kordiimonas lipolytica</name>
    <dbReference type="NCBI Taxonomy" id="1662421"/>
    <lineage>
        <taxon>Bacteria</taxon>
        <taxon>Pseudomonadati</taxon>
        <taxon>Pseudomonadota</taxon>
        <taxon>Alphaproteobacteria</taxon>
        <taxon>Kordiimonadales</taxon>
        <taxon>Kordiimonadaceae</taxon>
        <taxon>Kordiimonas</taxon>
    </lineage>
</organism>